<protein>
    <submittedName>
        <fullName evidence="2">Uncharacterized protein</fullName>
    </submittedName>
</protein>
<evidence type="ECO:0000313" key="3">
    <source>
        <dbReference type="Proteomes" id="UP001283361"/>
    </source>
</evidence>
<sequence length="830" mass="88913">MSMPTTTTSTITVKPPVVAADSGRRQEEPNAGQDTSIVTSTVPVTTVKETSKRPQPAPPGVLLAECHRGVLALHAALSQLDAAGTHLTRALAAGMQSTAYSCVGDLLKSRLEDVFASGACQPNVTTLKEMEGLLFQLQATGLNQQTYGQTLCHVSLLLAKLKRQYFSLCTAKMADLVQSLICLSSQEESERKEEAAISGQDQTTVTREVTRLVLGLGLADGLDIPGSGGTKVYKPANLSLPSSPWGSPKSRKGQDGGLKGNQGRRNGGSAGSGSFRIMSLFERKSPPKDERKSMFYVDVEDTSSSAGGNREISDKFSFPSARDSLIPTVSVTAGSQEEGLNICGPPLADKWRLQEAASKGNEKLSIPQITSSGSSQLATEEELESVINLLSGLGTLGTGGTTGCGTAHMQVIPEVVIPQTPVQLSVPQIYRMPSPLSDTQVEELRSQKSQQVHRRSEGCLDLSAMGRAANWPHQHHHRASLPSVQVFSASGSQYQRQYQSPLHQFHPHHQHQQPRSGFETPSPVPSFVRDSPSPSYGISNPPSPSFFQREAPLSPLFRSSSAGAGDQGHSGVGHGQFLRVGGQQHHMQRSNMLSPLQWLAPPVSPHMGGSLASLNLSQGSSVGAMDSASAHNLGGTASPGWPPYLTPSGVGASLSPGLCSMGDASSWTGAHDSDLSDDSSTEDQFFAVGKDLSHMIESKDGSSDEEVDRERQPSRAKSCSTWPPPRPHHRPPPIRLPSTESLEPPADIFRQHLQHQHQHHHFQQHQPPQHHQQHPPIHMQWSDPLSTASSPASSSLWGPPPQAPPSSPLPPSPQPLPLQQDSIQQTQHDL</sequence>
<feature type="compositionally biased region" description="Gly residues" evidence="1">
    <location>
        <begin position="565"/>
        <end position="574"/>
    </location>
</feature>
<name>A0AAE1D6G7_9GAST</name>
<dbReference type="AlphaFoldDB" id="A0AAE1D6G7"/>
<comment type="caution">
    <text evidence="2">The sequence shown here is derived from an EMBL/GenBank/DDBJ whole genome shotgun (WGS) entry which is preliminary data.</text>
</comment>
<dbReference type="Proteomes" id="UP001283361">
    <property type="component" value="Unassembled WGS sequence"/>
</dbReference>
<dbReference type="EMBL" id="JAWDGP010005269">
    <property type="protein sequence ID" value="KAK3758535.1"/>
    <property type="molecule type" value="Genomic_DNA"/>
</dbReference>
<gene>
    <name evidence="2" type="ORF">RRG08_058803</name>
</gene>
<organism evidence="2 3">
    <name type="scientific">Elysia crispata</name>
    <name type="common">lettuce slug</name>
    <dbReference type="NCBI Taxonomy" id="231223"/>
    <lineage>
        <taxon>Eukaryota</taxon>
        <taxon>Metazoa</taxon>
        <taxon>Spiralia</taxon>
        <taxon>Lophotrochozoa</taxon>
        <taxon>Mollusca</taxon>
        <taxon>Gastropoda</taxon>
        <taxon>Heterobranchia</taxon>
        <taxon>Euthyneura</taxon>
        <taxon>Panpulmonata</taxon>
        <taxon>Sacoglossa</taxon>
        <taxon>Placobranchoidea</taxon>
        <taxon>Plakobranchidae</taxon>
        <taxon>Elysia</taxon>
    </lineage>
</organism>
<feature type="compositionally biased region" description="Gly residues" evidence="1">
    <location>
        <begin position="255"/>
        <end position="271"/>
    </location>
</feature>
<feature type="compositionally biased region" description="Low complexity" evidence="1">
    <location>
        <begin position="764"/>
        <end position="797"/>
    </location>
</feature>
<proteinExistence type="predicted"/>
<evidence type="ECO:0000313" key="2">
    <source>
        <dbReference type="EMBL" id="KAK3758535.1"/>
    </source>
</evidence>
<feature type="region of interest" description="Disordered" evidence="1">
    <location>
        <begin position="504"/>
        <end position="577"/>
    </location>
</feature>
<keyword evidence="3" id="KW-1185">Reference proteome</keyword>
<evidence type="ECO:0000256" key="1">
    <source>
        <dbReference type="SAM" id="MobiDB-lite"/>
    </source>
</evidence>
<accession>A0AAE1D6G7</accession>
<feature type="compositionally biased region" description="Low complexity" evidence="1">
    <location>
        <begin position="1"/>
        <end position="18"/>
    </location>
</feature>
<feature type="compositionally biased region" description="Basic residues" evidence="1">
    <location>
        <begin position="752"/>
        <end position="763"/>
    </location>
</feature>
<feature type="compositionally biased region" description="Low complexity" evidence="1">
    <location>
        <begin position="817"/>
        <end position="830"/>
    </location>
</feature>
<feature type="region of interest" description="Disordered" evidence="1">
    <location>
        <begin position="696"/>
        <end position="830"/>
    </location>
</feature>
<feature type="region of interest" description="Disordered" evidence="1">
    <location>
        <begin position="1"/>
        <end position="37"/>
    </location>
</feature>
<feature type="compositionally biased region" description="Pro residues" evidence="1">
    <location>
        <begin position="798"/>
        <end position="816"/>
    </location>
</feature>
<feature type="compositionally biased region" description="Basic and acidic residues" evidence="1">
    <location>
        <begin position="696"/>
        <end position="713"/>
    </location>
</feature>
<feature type="region of interest" description="Disordered" evidence="1">
    <location>
        <begin position="235"/>
        <end position="286"/>
    </location>
</feature>
<reference evidence="2" key="1">
    <citation type="journal article" date="2023" name="G3 (Bethesda)">
        <title>A reference genome for the long-term kleptoplast-retaining sea slug Elysia crispata morphotype clarki.</title>
        <authorList>
            <person name="Eastman K.E."/>
            <person name="Pendleton A.L."/>
            <person name="Shaikh M.A."/>
            <person name="Suttiyut T."/>
            <person name="Ogas R."/>
            <person name="Tomko P."/>
            <person name="Gavelis G."/>
            <person name="Widhalm J.R."/>
            <person name="Wisecaver J.H."/>
        </authorList>
    </citation>
    <scope>NUCLEOTIDE SEQUENCE</scope>
    <source>
        <strain evidence="2">ECLA1</strain>
    </source>
</reference>